<sequence>MVRLERVSAAETTITVHGELELAARAGHLFRFPVSEFVCAASDLNTWSHRAARDTAVGRMEARVRSGLTVRKLYSAAALADEDQRLHLLELRTVGAQVRICATGLPHETIISDRKAMILAGAKVRGEREFTATTSPALIAAVYSMFDAAWEGAVVLEQYLSQDLPSIDAEGKALLRMLTTGLTDEAAARRMGLSLRTYRRRVAEMMRLLEAESRFQAGVRAGELGLTQRAPGVM</sequence>
<dbReference type="SMART" id="SM00421">
    <property type="entry name" value="HTH_LUXR"/>
    <property type="match status" value="1"/>
</dbReference>
<accession>A0ABN2SZ81</accession>
<dbReference type="InterPro" id="IPR000792">
    <property type="entry name" value="Tscrpt_reg_LuxR_C"/>
</dbReference>
<dbReference type="Proteomes" id="UP001499854">
    <property type="component" value="Unassembled WGS sequence"/>
</dbReference>
<dbReference type="EMBL" id="BAAAQM010000053">
    <property type="protein sequence ID" value="GAA1994946.1"/>
    <property type="molecule type" value="Genomic_DNA"/>
</dbReference>
<dbReference type="InterPro" id="IPR016032">
    <property type="entry name" value="Sig_transdc_resp-reg_C-effctor"/>
</dbReference>
<comment type="caution">
    <text evidence="2">The sequence shown here is derived from an EMBL/GenBank/DDBJ whole genome shotgun (WGS) entry which is preliminary data.</text>
</comment>
<dbReference type="PANTHER" id="PTHR34293">
    <property type="entry name" value="HTH-TYPE TRANSCRIPTIONAL REGULATOR TRMBL2"/>
    <property type="match status" value="1"/>
</dbReference>
<evidence type="ECO:0000259" key="1">
    <source>
        <dbReference type="SMART" id="SM00421"/>
    </source>
</evidence>
<dbReference type="Gene3D" id="1.10.10.10">
    <property type="entry name" value="Winged helix-like DNA-binding domain superfamily/Winged helix DNA-binding domain"/>
    <property type="match status" value="1"/>
</dbReference>
<evidence type="ECO:0000313" key="3">
    <source>
        <dbReference type="Proteomes" id="UP001499854"/>
    </source>
</evidence>
<organism evidence="2 3">
    <name type="scientific">Catenulispora subtropica</name>
    <dbReference type="NCBI Taxonomy" id="450798"/>
    <lineage>
        <taxon>Bacteria</taxon>
        <taxon>Bacillati</taxon>
        <taxon>Actinomycetota</taxon>
        <taxon>Actinomycetes</taxon>
        <taxon>Catenulisporales</taxon>
        <taxon>Catenulisporaceae</taxon>
        <taxon>Catenulispora</taxon>
    </lineage>
</organism>
<dbReference type="SUPFAM" id="SSF46894">
    <property type="entry name" value="C-terminal effector domain of the bipartite response regulators"/>
    <property type="match status" value="1"/>
</dbReference>
<protein>
    <submittedName>
        <fullName evidence="2">Response regulator transcription factor</fullName>
    </submittedName>
</protein>
<feature type="domain" description="HTH luxR-type" evidence="1">
    <location>
        <begin position="164"/>
        <end position="221"/>
    </location>
</feature>
<dbReference type="PANTHER" id="PTHR34293:SF1">
    <property type="entry name" value="HTH-TYPE TRANSCRIPTIONAL REGULATOR TRMBL2"/>
    <property type="match status" value="1"/>
</dbReference>
<dbReference type="InterPro" id="IPR051797">
    <property type="entry name" value="TrmB-like"/>
</dbReference>
<evidence type="ECO:0000313" key="2">
    <source>
        <dbReference type="EMBL" id="GAA1994946.1"/>
    </source>
</evidence>
<name>A0ABN2SZ81_9ACTN</name>
<reference evidence="2 3" key="1">
    <citation type="journal article" date="2019" name="Int. J. Syst. Evol. Microbiol.">
        <title>The Global Catalogue of Microorganisms (GCM) 10K type strain sequencing project: providing services to taxonomists for standard genome sequencing and annotation.</title>
        <authorList>
            <consortium name="The Broad Institute Genomics Platform"/>
            <consortium name="The Broad Institute Genome Sequencing Center for Infectious Disease"/>
            <person name="Wu L."/>
            <person name="Ma J."/>
        </authorList>
    </citation>
    <scope>NUCLEOTIDE SEQUENCE [LARGE SCALE GENOMIC DNA]</scope>
    <source>
        <strain evidence="2 3">JCM 16013</strain>
    </source>
</reference>
<keyword evidence="3" id="KW-1185">Reference proteome</keyword>
<proteinExistence type="predicted"/>
<gene>
    <name evidence="2" type="ORF">GCM10009838_69320</name>
</gene>
<dbReference type="InterPro" id="IPR036388">
    <property type="entry name" value="WH-like_DNA-bd_sf"/>
</dbReference>